<dbReference type="STRING" id="1555112.LIP_1032"/>
<dbReference type="PANTHER" id="PTHR42776">
    <property type="entry name" value="SERINE PEPTIDASE S9 FAMILY MEMBER"/>
    <property type="match status" value="1"/>
</dbReference>
<reference evidence="5" key="2">
    <citation type="journal article" date="2016" name="Int. J. Syst. Evol. Microbiol.">
        <title>Complete genome sequence and cell structure of Limnochorda pilosa, a Gram-negative spore-former within the phylum Firmicutes.</title>
        <authorList>
            <person name="Watanabe M."/>
            <person name="Kojima H."/>
            <person name="Fukui M."/>
        </authorList>
    </citation>
    <scope>NUCLEOTIDE SEQUENCE [LARGE SCALE GENOMIC DNA]</scope>
    <source>
        <strain evidence="5">HC45</strain>
    </source>
</reference>
<dbReference type="GO" id="GO:0004252">
    <property type="term" value="F:serine-type endopeptidase activity"/>
    <property type="evidence" value="ECO:0007669"/>
    <property type="project" value="TreeGrafter"/>
</dbReference>
<dbReference type="Proteomes" id="UP000065807">
    <property type="component" value="Chromosome"/>
</dbReference>
<evidence type="ECO:0000313" key="4">
    <source>
        <dbReference type="EMBL" id="BAS26889.1"/>
    </source>
</evidence>
<dbReference type="PATRIC" id="fig|1555112.3.peg.1076"/>
<keyword evidence="2" id="KW-0720">Serine protease</keyword>
<organism evidence="4 5">
    <name type="scientific">Limnochorda pilosa</name>
    <dbReference type="NCBI Taxonomy" id="1555112"/>
    <lineage>
        <taxon>Bacteria</taxon>
        <taxon>Bacillati</taxon>
        <taxon>Bacillota</taxon>
        <taxon>Limnochordia</taxon>
        <taxon>Limnochordales</taxon>
        <taxon>Limnochordaceae</taxon>
        <taxon>Limnochorda</taxon>
    </lineage>
</organism>
<dbReference type="InterPro" id="IPR001375">
    <property type="entry name" value="Peptidase_S9_cat"/>
</dbReference>
<evidence type="ECO:0000313" key="5">
    <source>
        <dbReference type="Proteomes" id="UP000065807"/>
    </source>
</evidence>
<evidence type="ECO:0000259" key="3">
    <source>
        <dbReference type="Pfam" id="PF00326"/>
    </source>
</evidence>
<dbReference type="Pfam" id="PF07676">
    <property type="entry name" value="PD40"/>
    <property type="match status" value="2"/>
</dbReference>
<dbReference type="Pfam" id="PF00326">
    <property type="entry name" value="Peptidase_S9"/>
    <property type="match status" value="1"/>
</dbReference>
<dbReference type="EMBL" id="AP014924">
    <property type="protein sequence ID" value="BAS26889.1"/>
    <property type="molecule type" value="Genomic_DNA"/>
</dbReference>
<gene>
    <name evidence="4" type="ORF">LIP_1032</name>
</gene>
<dbReference type="PANTHER" id="PTHR42776:SF27">
    <property type="entry name" value="DIPEPTIDYL PEPTIDASE FAMILY MEMBER 6"/>
    <property type="match status" value="1"/>
</dbReference>
<evidence type="ECO:0000256" key="2">
    <source>
        <dbReference type="ARBA" id="ARBA00022825"/>
    </source>
</evidence>
<dbReference type="SUPFAM" id="SSF82171">
    <property type="entry name" value="DPP6 N-terminal domain-like"/>
    <property type="match status" value="1"/>
</dbReference>
<dbReference type="AlphaFoldDB" id="A0A0K2SJ69"/>
<keyword evidence="1" id="KW-0378">Hydrolase</keyword>
<name>A0A0K2SJ69_LIMPI</name>
<protein>
    <submittedName>
        <fullName evidence="4">Acylaminoacyl-peptidase</fullName>
    </submittedName>
</protein>
<keyword evidence="2" id="KW-0645">Protease</keyword>
<dbReference type="Gene3D" id="3.40.50.1820">
    <property type="entry name" value="alpha/beta hydrolase"/>
    <property type="match status" value="1"/>
</dbReference>
<proteinExistence type="predicted"/>
<dbReference type="InterPro" id="IPR011042">
    <property type="entry name" value="6-blade_b-propeller_TolB-like"/>
</dbReference>
<evidence type="ECO:0000256" key="1">
    <source>
        <dbReference type="ARBA" id="ARBA00022801"/>
    </source>
</evidence>
<dbReference type="InterPro" id="IPR029058">
    <property type="entry name" value="AB_hydrolase_fold"/>
</dbReference>
<dbReference type="InterPro" id="IPR011659">
    <property type="entry name" value="WD40"/>
</dbReference>
<dbReference type="OrthoDB" id="108903at2"/>
<dbReference type="KEGG" id="lpil:LIP_1032"/>
<keyword evidence="5" id="KW-1185">Reference proteome</keyword>
<feature type="domain" description="Peptidase S9 prolyl oligopeptidase catalytic" evidence="3">
    <location>
        <begin position="461"/>
        <end position="673"/>
    </location>
</feature>
<accession>A0A0K2SJ69</accession>
<dbReference type="Gene3D" id="2.120.10.30">
    <property type="entry name" value="TolB, C-terminal domain"/>
    <property type="match status" value="2"/>
</dbReference>
<reference evidence="5" key="1">
    <citation type="submission" date="2015-07" db="EMBL/GenBank/DDBJ databases">
        <title>Complete genome sequence and phylogenetic analysis of Limnochorda pilosa.</title>
        <authorList>
            <person name="Watanabe M."/>
            <person name="Kojima H."/>
            <person name="Fukui M."/>
        </authorList>
    </citation>
    <scope>NUCLEOTIDE SEQUENCE [LARGE SCALE GENOMIC DNA]</scope>
    <source>
        <strain evidence="5">HC45</strain>
    </source>
</reference>
<dbReference type="SUPFAM" id="SSF53474">
    <property type="entry name" value="alpha/beta-Hydrolases"/>
    <property type="match status" value="1"/>
</dbReference>
<dbReference type="GO" id="GO:0006508">
    <property type="term" value="P:proteolysis"/>
    <property type="evidence" value="ECO:0007669"/>
    <property type="project" value="InterPro"/>
</dbReference>
<sequence>MSKRGIESRDLLKLRLIGDVDVSPDGHQVVAVVQEVNEKENTYKRTLHLWRQGDELRPFTSGENDTHPRFSPDGSWIGFISKRSGQPQLWRIPVHGGEAQQVTRIEGGISDFAVSPDGRRIAVLASLDAKGVQAEKSEKEKEKELEEDLYRKFTKDVKVIEHLYHKLDGEGFYRDRAPQVVVVNADGSEPRQLTELPYRYEGLAWSPDGREIYTAVNREPDFDQHPDRKHVWAIPVDGGGPRRLSPLEFWAANPNPSPDGTRIAFMANDSRELGYDTTKLYVVDRDGQGLQCLTADLDRTMGNAVVTDMVGPARGDLQWTPDGRALYLLSSASGFTEVLRVDAESGRAEVAAGSGRAVHSFRLDAAGRVLAYAGATLEGPGELYLVEDGREERLSTLNDAFFREVAVSVPVRFEARAEGGPPVECWAVAPLPGGRPMEPGRKAPAILEIHGGPMAMYSPAYFFEFQLLAAQGWGVVFTNPRGSQGYGEAFCKAIRDRWGEKDAADVMAGLDEAIRRFDWIDPERLGVTGGSYGGYMTNWIVGHTDRFKAAVSGRSVAEWRTMIGTSDFGWTEVERAGGVYPWGRDDEWYRQQSPITYAENVSTPLLIEHQEGDLRCPINQGEAFFTAVKATGKAPVRFVRYPDEFHGMSRTGKPWHRVHRLDEIVRWLGRYLEGREEKAPEQGEQRAEAAS</sequence>
<dbReference type="RefSeq" id="WP_068135012.1">
    <property type="nucleotide sequence ID" value="NZ_AP014924.1"/>
</dbReference>